<dbReference type="Gene3D" id="3.30.300.30">
    <property type="match status" value="1"/>
</dbReference>
<evidence type="ECO:0000256" key="1">
    <source>
        <dbReference type="ARBA" id="ARBA00006432"/>
    </source>
</evidence>
<keyword evidence="4" id="KW-0067">ATP-binding</keyword>
<protein>
    <submittedName>
        <fullName evidence="8">Acetoacetate--CoA ligase</fullName>
        <ecNumber evidence="8">6.2.1.16</ecNumber>
    </submittedName>
</protein>
<dbReference type="InterPro" id="IPR042099">
    <property type="entry name" value="ANL_N_sf"/>
</dbReference>
<keyword evidence="2 8" id="KW-0436">Ligase</keyword>
<feature type="domain" description="AMP-dependent synthetase/ligase" evidence="5">
    <location>
        <begin position="94"/>
        <end position="471"/>
    </location>
</feature>
<evidence type="ECO:0000256" key="2">
    <source>
        <dbReference type="ARBA" id="ARBA00022598"/>
    </source>
</evidence>
<comment type="caution">
    <text evidence="8">The sequence shown here is derived from an EMBL/GenBank/DDBJ whole genome shotgun (WGS) entry which is preliminary data.</text>
</comment>
<dbReference type="EC" id="6.2.1.16" evidence="8"/>
<dbReference type="Gene3D" id="3.40.50.12780">
    <property type="entry name" value="N-terminal domain of ligase-like"/>
    <property type="match status" value="1"/>
</dbReference>
<dbReference type="GO" id="GO:0030729">
    <property type="term" value="F:acetoacetate-CoA ligase activity"/>
    <property type="evidence" value="ECO:0007669"/>
    <property type="project" value="UniProtKB-EC"/>
</dbReference>
<dbReference type="InterPro" id="IPR032387">
    <property type="entry name" value="ACAS_N"/>
</dbReference>
<dbReference type="CDD" id="cd05943">
    <property type="entry name" value="AACS"/>
    <property type="match status" value="1"/>
</dbReference>
<dbReference type="OrthoDB" id="9803968at2"/>
<evidence type="ECO:0000259" key="6">
    <source>
        <dbReference type="Pfam" id="PF13193"/>
    </source>
</evidence>
<dbReference type="InterPro" id="IPR020845">
    <property type="entry name" value="AMP-binding_CS"/>
</dbReference>
<dbReference type="Proteomes" id="UP000297475">
    <property type="component" value="Unassembled WGS sequence"/>
</dbReference>
<proteinExistence type="inferred from homology"/>
<dbReference type="PANTHER" id="PTHR42921:SF1">
    <property type="entry name" value="ACETOACETYL-COA SYNTHETASE"/>
    <property type="match status" value="1"/>
</dbReference>
<evidence type="ECO:0000256" key="3">
    <source>
        <dbReference type="ARBA" id="ARBA00022741"/>
    </source>
</evidence>
<name>A0A4Z0WAU6_9GAMM</name>
<dbReference type="Pfam" id="PF16177">
    <property type="entry name" value="ACAS_N"/>
    <property type="match status" value="1"/>
</dbReference>
<feature type="domain" description="AMP-binding enzyme C-terminal" evidence="6">
    <location>
        <begin position="542"/>
        <end position="612"/>
    </location>
</feature>
<dbReference type="InterPro" id="IPR000873">
    <property type="entry name" value="AMP-dep_synth/lig_dom"/>
</dbReference>
<evidence type="ECO:0000259" key="7">
    <source>
        <dbReference type="Pfam" id="PF16177"/>
    </source>
</evidence>
<gene>
    <name evidence="8" type="ORF">E4656_08275</name>
</gene>
<keyword evidence="9" id="KW-1185">Reference proteome</keyword>
<dbReference type="SUPFAM" id="SSF56801">
    <property type="entry name" value="Acetyl-CoA synthetase-like"/>
    <property type="match status" value="1"/>
</dbReference>
<comment type="similarity">
    <text evidence="1">Belongs to the ATP-dependent AMP-binding enzyme family.</text>
</comment>
<dbReference type="InterPro" id="IPR005914">
    <property type="entry name" value="Acac_CoA_synth"/>
</dbReference>
<organism evidence="8 9">
    <name type="scientific">Natronospirillum operosum</name>
    <dbReference type="NCBI Taxonomy" id="2759953"/>
    <lineage>
        <taxon>Bacteria</taxon>
        <taxon>Pseudomonadati</taxon>
        <taxon>Pseudomonadota</taxon>
        <taxon>Gammaproteobacteria</taxon>
        <taxon>Oceanospirillales</taxon>
        <taxon>Natronospirillaceae</taxon>
        <taxon>Natronospirillum</taxon>
    </lineage>
</organism>
<dbReference type="PANTHER" id="PTHR42921">
    <property type="entry name" value="ACETOACETYL-COA SYNTHETASE"/>
    <property type="match status" value="1"/>
</dbReference>
<accession>A0A4Z0WAU6</accession>
<dbReference type="NCBIfam" id="TIGR01217">
    <property type="entry name" value="ac_ac_CoA_syn"/>
    <property type="match status" value="1"/>
</dbReference>
<dbReference type="Pfam" id="PF13193">
    <property type="entry name" value="AMP-binding_C"/>
    <property type="match status" value="1"/>
</dbReference>
<dbReference type="AlphaFoldDB" id="A0A4Z0WAU6"/>
<dbReference type="NCBIfam" id="NF002937">
    <property type="entry name" value="PRK03584.1"/>
    <property type="match status" value="1"/>
</dbReference>
<evidence type="ECO:0000313" key="8">
    <source>
        <dbReference type="EMBL" id="TGG94319.1"/>
    </source>
</evidence>
<dbReference type="InterPro" id="IPR045851">
    <property type="entry name" value="AMP-bd_C_sf"/>
</dbReference>
<feature type="domain" description="Acetyl-coenzyme A synthetase N-terminal" evidence="7">
    <location>
        <begin position="37"/>
        <end position="93"/>
    </location>
</feature>
<dbReference type="GO" id="GO:0005524">
    <property type="term" value="F:ATP binding"/>
    <property type="evidence" value="ECO:0007669"/>
    <property type="project" value="UniProtKB-KW"/>
</dbReference>
<evidence type="ECO:0000259" key="5">
    <source>
        <dbReference type="Pfam" id="PF00501"/>
    </source>
</evidence>
<keyword evidence="3" id="KW-0547">Nucleotide-binding</keyword>
<reference evidence="8 9" key="1">
    <citation type="submission" date="2019-04" db="EMBL/GenBank/DDBJ databases">
        <title>Natronospirillum operosus gen. nov., sp. nov., a haloalkaliphilic satellite isolated from decaying biomass of laboratory culture of cyanobacterium Geitlerinema sp. and proposal of Natronospirillaceae fam. nov. and Saccharospirillaceae fam. nov.</title>
        <authorList>
            <person name="Kevbrin V."/>
            <person name="Boltyanskaya Y."/>
            <person name="Koziaeva V."/>
            <person name="Grouzdev D.S."/>
            <person name="Park M."/>
            <person name="Cho J."/>
        </authorList>
    </citation>
    <scope>NUCLEOTIDE SEQUENCE [LARGE SCALE GENOMIC DNA]</scope>
    <source>
        <strain evidence="8 9">G-116</strain>
    </source>
</reference>
<dbReference type="PROSITE" id="PS00455">
    <property type="entry name" value="AMP_BINDING"/>
    <property type="match status" value="1"/>
</dbReference>
<evidence type="ECO:0000256" key="4">
    <source>
        <dbReference type="ARBA" id="ARBA00022840"/>
    </source>
</evidence>
<dbReference type="EMBL" id="SRMF01000002">
    <property type="protein sequence ID" value="TGG94319.1"/>
    <property type="molecule type" value="Genomic_DNA"/>
</dbReference>
<dbReference type="GO" id="GO:0006629">
    <property type="term" value="P:lipid metabolic process"/>
    <property type="evidence" value="ECO:0007669"/>
    <property type="project" value="InterPro"/>
</dbReference>
<sequence length="650" mass="72806">MSNEPLWTPSADRIAQSRMTNFMQAMNQTHGLSLTTYDDLYAWSVRHSESFWSCFWDYAGIQTAQKGDTVLIDGDRMPGARWFPEARLNFAENLLRYRDERPALVFRDEEGHGLTLTYAELYTEVARLAHALRTHGIVSGDRVSGFMPNMAETVIAMLASASIGAIWSSCSPDFGIQGVVDRFGQVRPRILITADGYRYNGKQLDCLQRVREIAQEIPGIERILVVPYQNRRPDLTGLPQAVLWPEFTDNDAREIEFEPLPFDHPLYIMYSSGTTGVPKCIVHSGGGTLIQHLKEHMLHADLDRDDVLFYYTTCGWMMWNWLVSGLAVGCTVVLYDGSPMAPKVDSLWDMAEEEGVSVFGTSAKYIAALEKGGARPGSTHDVRRLRAVLSTGSPLAPESFDYVYREIKQDLLLGSISGGTDIVSCFALSCPIRPVYSGELQCRGLGMAVDIFDDDGHPVRGEKGELVCTRPFPSMPIYFWDDPENEKYRGAYFEKFDNIWAHGDYGEITPRDGVIIHGRSDAVLNPGGVRIGTAEIYRQVEKVEAVLESLAIGQPWEDSERVILFVRLRDGMTLDDALTDQIRKTIRANTTPRHVPARVIQVADIPRTISGKIVELAVRKMVLGETIKNRDALANPEALELFRDLPELKT</sequence>
<evidence type="ECO:0000313" key="9">
    <source>
        <dbReference type="Proteomes" id="UP000297475"/>
    </source>
</evidence>
<dbReference type="InterPro" id="IPR025110">
    <property type="entry name" value="AMP-bd_C"/>
</dbReference>
<dbReference type="Pfam" id="PF00501">
    <property type="entry name" value="AMP-binding"/>
    <property type="match status" value="1"/>
</dbReference>